<organism evidence="1 2">
    <name type="scientific">Streptomyces phaeochromogenes</name>
    <dbReference type="NCBI Taxonomy" id="1923"/>
    <lineage>
        <taxon>Bacteria</taxon>
        <taxon>Bacillati</taxon>
        <taxon>Actinomycetota</taxon>
        <taxon>Actinomycetes</taxon>
        <taxon>Kitasatosporales</taxon>
        <taxon>Streptomycetaceae</taxon>
        <taxon>Streptomyces</taxon>
        <taxon>Streptomyces phaeochromogenes group</taxon>
    </lineage>
</organism>
<dbReference type="Proteomes" id="UP001340816">
    <property type="component" value="Chromosome"/>
</dbReference>
<sequence length="180" mass="20660">MAQEEILGRLDSRRAHWYRVIGRKLPERYVEDVYGQVCLQIAEDFEKHDASTVKDVDGYIAKVCIRCASDKLRRHTTEAKALQNGKAQTAMGHPQAVNDHDNVVARERYLIVRNVMAEVLTERQHLIYVLRHVKELNSPEIGAALDISAVLARKELSAAQKALDRKEVKQRLRSLLHEER</sequence>
<dbReference type="InterPro" id="IPR013324">
    <property type="entry name" value="RNA_pol_sigma_r3/r4-like"/>
</dbReference>
<reference evidence="1 2" key="1">
    <citation type="submission" date="2022-10" db="EMBL/GenBank/DDBJ databases">
        <title>The complete genomes of actinobacterial strains from the NBC collection.</title>
        <authorList>
            <person name="Joergensen T.S."/>
            <person name="Alvarez Arevalo M."/>
            <person name="Sterndorff E.B."/>
            <person name="Faurdal D."/>
            <person name="Vuksanovic O."/>
            <person name="Mourched A.-S."/>
            <person name="Charusanti P."/>
            <person name="Shaw S."/>
            <person name="Blin K."/>
            <person name="Weber T."/>
        </authorList>
    </citation>
    <scope>NUCLEOTIDE SEQUENCE [LARGE SCALE GENOMIC DNA]</scope>
    <source>
        <strain evidence="1 2">NBC 01752</strain>
    </source>
</reference>
<dbReference type="EMBL" id="CP109135">
    <property type="protein sequence ID" value="WSD21256.1"/>
    <property type="molecule type" value="Genomic_DNA"/>
</dbReference>
<dbReference type="RefSeq" id="WP_326762794.1">
    <property type="nucleotide sequence ID" value="NZ_CP109135.1"/>
</dbReference>
<proteinExistence type="predicted"/>
<name>A0ABZ1HRN9_STRPH</name>
<dbReference type="InterPro" id="IPR036388">
    <property type="entry name" value="WH-like_DNA-bd_sf"/>
</dbReference>
<evidence type="ECO:0008006" key="3">
    <source>
        <dbReference type="Google" id="ProtNLM"/>
    </source>
</evidence>
<dbReference type="Gene3D" id="1.10.10.10">
    <property type="entry name" value="Winged helix-like DNA-binding domain superfamily/Winged helix DNA-binding domain"/>
    <property type="match status" value="1"/>
</dbReference>
<accession>A0ABZ1HRN9</accession>
<dbReference type="SUPFAM" id="SSF88659">
    <property type="entry name" value="Sigma3 and sigma4 domains of RNA polymerase sigma factors"/>
    <property type="match status" value="1"/>
</dbReference>
<gene>
    <name evidence="1" type="ORF">OHB35_52970</name>
</gene>
<protein>
    <recommendedName>
        <fullName evidence="3">Sigma-70 family RNA polymerase sigma factor</fullName>
    </recommendedName>
</protein>
<evidence type="ECO:0000313" key="1">
    <source>
        <dbReference type="EMBL" id="WSD21256.1"/>
    </source>
</evidence>
<keyword evidence="2" id="KW-1185">Reference proteome</keyword>
<evidence type="ECO:0000313" key="2">
    <source>
        <dbReference type="Proteomes" id="UP001340816"/>
    </source>
</evidence>